<dbReference type="EMBL" id="PQ008972">
    <property type="protein sequence ID" value="XDF89619.1"/>
    <property type="molecule type" value="Genomic_DNA"/>
</dbReference>
<reference evidence="1" key="1">
    <citation type="journal article" date="2024" name="Virus Res.">
        <title>A novel genus of Pectobacterium bacteriophages display broad host range by targeting several species of Danish soft rot isolates.</title>
        <authorList>
            <person name="Pedersen J.S."/>
            <person name="Carstens A.B."/>
            <person name="Rothgard M.M."/>
            <person name="Roy C."/>
            <person name="Viry A."/>
            <person name="Papudeshi B."/>
            <person name="Kot W."/>
            <person name="Hille F."/>
            <person name="Franz C.M.A.P."/>
            <person name="Edwards R."/>
            <person name="Hansen L.H."/>
        </authorList>
    </citation>
    <scope>NUCLEOTIDE SEQUENCE</scope>
</reference>
<sequence>MEVKNVVQLYEVINDIINDGKNIIIVCDSPKVVALIVERINQVTENLVWNKKFTADEIISFAMKGDNNGSTMVVITGKNTNMGISTPKGFSKIYVENYAITTSDVIDFVINFFEDKK</sequence>
<gene>
    <name evidence="1" type="ORF">MPJMYLZW_CDS0046</name>
</gene>
<proteinExistence type="predicted"/>
<reference evidence="1" key="2">
    <citation type="submission" date="2024-07" db="EMBL/GenBank/DDBJ databases">
        <authorList>
            <person name="Pedersen J.S."/>
            <person name="Mulbjerg M.R."/>
            <person name="Carstens A.B."/>
            <person name="Hansen L.H."/>
        </authorList>
    </citation>
    <scope>NUCLEOTIDE SEQUENCE</scope>
</reference>
<accession>A0AB39ABN0</accession>
<organism evidence="1">
    <name type="scientific">Pectobacterium phage Koroua</name>
    <dbReference type="NCBI Taxonomy" id="3158138"/>
    <lineage>
        <taxon>Viruses</taxon>
        <taxon>Duplodnaviria</taxon>
        <taxon>Heunggongvirae</taxon>
        <taxon>Uroviricota</taxon>
        <taxon>Caudoviricetes</taxon>
    </lineage>
</organism>
<name>A0AB39ABN0_9CAUD</name>
<evidence type="ECO:0000313" key="1">
    <source>
        <dbReference type="EMBL" id="XDF89619.1"/>
    </source>
</evidence>
<protein>
    <submittedName>
        <fullName evidence="1">Uncharacterized protein</fullName>
    </submittedName>
</protein>